<feature type="domain" description="Ig-like" evidence="2">
    <location>
        <begin position="104"/>
        <end position="180"/>
    </location>
</feature>
<comment type="caution">
    <text evidence="4">The sequence shown here is derived from an EMBL/GenBank/DDBJ whole genome shotgun (WGS) entry which is preliminary data.</text>
</comment>
<dbReference type="InterPro" id="IPR044023">
    <property type="entry name" value="Ig_7"/>
</dbReference>
<evidence type="ECO:0000313" key="5">
    <source>
        <dbReference type="Proteomes" id="UP000245678"/>
    </source>
</evidence>
<feature type="domain" description="PKD-like" evidence="3">
    <location>
        <begin position="1264"/>
        <end position="1347"/>
    </location>
</feature>
<feature type="domain" description="Ig-like" evidence="2">
    <location>
        <begin position="340"/>
        <end position="419"/>
    </location>
</feature>
<dbReference type="Proteomes" id="UP000245678">
    <property type="component" value="Unassembled WGS sequence"/>
</dbReference>
<dbReference type="NCBIfam" id="TIGR04131">
    <property type="entry name" value="Bac_Flav_CTERM"/>
    <property type="match status" value="1"/>
</dbReference>
<evidence type="ECO:0000313" key="4">
    <source>
        <dbReference type="EMBL" id="PWK78297.1"/>
    </source>
</evidence>
<feature type="domain" description="Ig-like" evidence="2">
    <location>
        <begin position="994"/>
        <end position="1070"/>
    </location>
</feature>
<dbReference type="InterPro" id="IPR013783">
    <property type="entry name" value="Ig-like_fold"/>
</dbReference>
<dbReference type="Pfam" id="PF19406">
    <property type="entry name" value="PKD_5"/>
    <property type="match status" value="3"/>
</dbReference>
<feature type="chain" id="PRO_5016247755" evidence="1">
    <location>
        <begin position="23"/>
        <end position="1772"/>
    </location>
</feature>
<dbReference type="InterPro" id="IPR045828">
    <property type="entry name" value="PKD_Bacteroidetes"/>
</dbReference>
<dbReference type="Pfam" id="PF13585">
    <property type="entry name" value="CHU_C"/>
    <property type="match status" value="1"/>
</dbReference>
<dbReference type="EMBL" id="QGHA01000003">
    <property type="protein sequence ID" value="PWK78297.1"/>
    <property type="molecule type" value="Genomic_DNA"/>
</dbReference>
<feature type="domain" description="PKD-like" evidence="3">
    <location>
        <begin position="1184"/>
        <end position="1255"/>
    </location>
</feature>
<feature type="domain" description="Ig-like" evidence="2">
    <location>
        <begin position="505"/>
        <end position="581"/>
    </location>
</feature>
<feature type="domain" description="Ig-like" evidence="2">
    <location>
        <begin position="423"/>
        <end position="501"/>
    </location>
</feature>
<feature type="domain" description="Ig-like" evidence="2">
    <location>
        <begin position="183"/>
        <end position="258"/>
    </location>
</feature>
<feature type="domain" description="PKD-like" evidence="3">
    <location>
        <begin position="1082"/>
        <end position="1164"/>
    </location>
</feature>
<organism evidence="4 5">
    <name type="scientific">Mucilaginibacter oryzae</name>
    <dbReference type="NCBI Taxonomy" id="468058"/>
    <lineage>
        <taxon>Bacteria</taxon>
        <taxon>Pseudomonadati</taxon>
        <taxon>Bacteroidota</taxon>
        <taxon>Sphingobacteriia</taxon>
        <taxon>Sphingobacteriales</taxon>
        <taxon>Sphingobacteriaceae</taxon>
        <taxon>Mucilaginibacter</taxon>
    </lineage>
</organism>
<dbReference type="RefSeq" id="WP_109607858.1">
    <property type="nucleotide sequence ID" value="NZ_QGHA01000003.1"/>
</dbReference>
<feature type="domain" description="Ig-like" evidence="2">
    <location>
        <begin position="583"/>
        <end position="659"/>
    </location>
</feature>
<dbReference type="Gene3D" id="2.60.40.10">
    <property type="entry name" value="Immunoglobulins"/>
    <property type="match status" value="2"/>
</dbReference>
<gene>
    <name evidence="4" type="ORF">LX99_02137</name>
</gene>
<feature type="signal peptide" evidence="1">
    <location>
        <begin position="1"/>
        <end position="22"/>
    </location>
</feature>
<evidence type="ECO:0000256" key="1">
    <source>
        <dbReference type="SAM" id="SignalP"/>
    </source>
</evidence>
<dbReference type="Pfam" id="PF19081">
    <property type="entry name" value="Ig_7"/>
    <property type="match status" value="9"/>
</dbReference>
<keyword evidence="5" id="KW-1185">Reference proteome</keyword>
<feature type="domain" description="Ig-like" evidence="2">
    <location>
        <begin position="915"/>
        <end position="989"/>
    </location>
</feature>
<dbReference type="InterPro" id="IPR026341">
    <property type="entry name" value="T9SS_type_B"/>
</dbReference>
<evidence type="ECO:0000259" key="2">
    <source>
        <dbReference type="Pfam" id="PF19081"/>
    </source>
</evidence>
<name>A0A316HD06_9SPHI</name>
<sequence length="1772" mass="184654">MRNLYFVVLLFLFLVPGWNAKAQNCTLTVALSSSETIICSGGLVVLKATASAGTGPYTYLWNTGETGESISVNKAGTYTVTVTDKTPGCKGVVKNITLTESTTPAAPTAKNAVICHNSPATLTATAPGGDYQWYDAAVGGNFLASGETYVTPAITSTTTFYVQTTIGGCTSQRTPVTVFITNKPTVTGATVCQGGIATLQASGADSYSWYDSSTGGTVLQTGPLFKTPPLLNTTVYYVVGVTNGCTSSPVPVTAWVSPPPPTPVVKDVKICSGDVASLHADAPTGFFDWFDVPQGGTSLISSPDYTTPALTASKTYYVRVRLNDCESPRVPVNVIVNPIPQVPAAQTTTICYHTSATLTASANPQGTYAWYDAETGGRLLKSGLTFTTPLLTGTTTYYVENHSDAGCISKRAPVQVIVNQPVAAPVIAGATICPGSQATLSVISPGNGIYQWYDAATGGKLLQTGTSYTTPASTVNKTYYVQLTANSCTSERTAVEVTVLPPVPAPKVPDATVCYNGAAVLNATGTGGSVAWYDSPVGGTLLSSGESYVTPDLTASTTYYVESRVNDCVSGRTAVRVNVTPRPSVPGVEDASVCSGSSARLSATGSGTIEWFGLPTGGAPLFTGSVYNTPVISEKTTYYVQSRLGDCTSPRVPVTVSINSSGSDVRFSYSSGTFTPGSPNPKPVITSPSGGTFTSSPEGLVFIDNHTGEIDIKASKPGRYTVTLTGNGPCAATYSAGVNIVSVLSPGFSYDGPFCRFGANPKPKFSPNAGAGVFKATPAGLVFVSAATGEIDLRKTQPGKYDVTNTIYNPDGTVAGSGTAKVTIDPGATANAGPDQTVQPGEAVQLSGSVEGVTGGRWSGGLGKFSDATKLDAVYTPAAGERQVTLTLTSNDPSGSCGPGVDRVVITINSTVPPPTAVGTTTCLGSIATVSATGPGGTYRWYGAPENGKELSTGPNFITPPLTQTTTYYVNTTIGSQTSPMTAVTVTVNGQLPAPVAKSQAACQSSRTSLTASGSAGSYQWYDAPVGGTLLWVGDTYVTPAIISNTSYYVQAVVDGCVSPRTKVDVTVTPLPKITSASANIVCSGLAQAYTITADQPGAAFIWSRAAVEGISNPAVSNQSSSQINETLTSTKADPVDVTYVITPVIKGCSGNAFNYVVTVYPTPMVTSAPTSTLCNMTTGNYAVAFSTPVMAFNWSREAVPGISNQTVTGQMASVIREVLYNTTNAPVNVTYTFNYQTGNCTGPTFKWVATVNPSVTVNSKATDEICSGSALDYTITSNVPSATFTWSRADVTGISNPASGTQTGNKINEVLVNKGVSAVNVVYVIRPSAFGCDGNPFFYVVKVEPEIPQRRIRANSPICLNSDIKLNVDAIANATYAWTGPGNYKSSAQNPVIKNATTNMGGLYSLYVTINNCTTLVDTVTVRVNQPPTANAGKNVTACLTDQYVQLGGEIGGGTKTGVWSTSGKGRFLPLNNDLNARYVPAEEDKAAGSVVLTLTSTSKDHCKVATSDMTITFGRVPGVEAGAGIDVCEQQQKVKLDGTVFAPGGGKWSTSGTGTFLSPESENGAVYQPSADDVKKGSVKLTLTANNPGQCYLATDDVTITFLPPPKVNAGGVRYVQKGHTITLTPTVSDENVQYRWVPARGLNDDKIKEPTLTGDADAVYTLYVTDKLGCVAQSQVLIKVSPDITIPNTFTPNGDGFNDFWEIRGLVAYESTTVDVFNRYGEKLFHSIGYGTPWDGAFNGKQLPPGVYYYIIDMKLGKPPLSGSVTILR</sequence>
<feature type="domain" description="Ig-like" evidence="2">
    <location>
        <begin position="260"/>
        <end position="338"/>
    </location>
</feature>
<proteinExistence type="predicted"/>
<evidence type="ECO:0000259" key="3">
    <source>
        <dbReference type="Pfam" id="PF19406"/>
    </source>
</evidence>
<accession>A0A316HD06</accession>
<protein>
    <submittedName>
        <fullName evidence="4">Gliding motility-associated-like protein</fullName>
    </submittedName>
</protein>
<reference evidence="4 5" key="1">
    <citation type="submission" date="2018-05" db="EMBL/GenBank/DDBJ databases">
        <title>Genomic Encyclopedia of Archaeal and Bacterial Type Strains, Phase II (KMG-II): from individual species to whole genera.</title>
        <authorList>
            <person name="Goeker M."/>
        </authorList>
    </citation>
    <scope>NUCLEOTIDE SEQUENCE [LARGE SCALE GENOMIC DNA]</scope>
    <source>
        <strain evidence="4 5">DSM 19975</strain>
    </source>
</reference>
<keyword evidence="1" id="KW-0732">Signal</keyword>